<keyword evidence="1" id="KW-1133">Transmembrane helix</keyword>
<accession>A0A382MGL4</accession>
<dbReference type="InterPro" id="IPR012495">
    <property type="entry name" value="TadE-like_dom"/>
</dbReference>
<evidence type="ECO:0000256" key="1">
    <source>
        <dbReference type="SAM" id="Phobius"/>
    </source>
</evidence>
<dbReference type="EMBL" id="UINC01093314">
    <property type="protein sequence ID" value="SVC47638.1"/>
    <property type="molecule type" value="Genomic_DNA"/>
</dbReference>
<feature type="transmembrane region" description="Helical" evidence="1">
    <location>
        <begin position="12"/>
        <end position="30"/>
    </location>
</feature>
<dbReference type="Pfam" id="PF07811">
    <property type="entry name" value="TadE"/>
    <property type="match status" value="1"/>
</dbReference>
<feature type="domain" description="TadE-like" evidence="2">
    <location>
        <begin position="9"/>
        <end position="51"/>
    </location>
</feature>
<feature type="non-terminal residue" evidence="3">
    <location>
        <position position="88"/>
    </location>
</feature>
<gene>
    <name evidence="3" type="ORF">METZ01_LOCUS300492</name>
</gene>
<evidence type="ECO:0000313" key="3">
    <source>
        <dbReference type="EMBL" id="SVC47638.1"/>
    </source>
</evidence>
<keyword evidence="1" id="KW-0812">Transmembrane</keyword>
<evidence type="ECO:0000259" key="2">
    <source>
        <dbReference type="Pfam" id="PF07811"/>
    </source>
</evidence>
<organism evidence="3">
    <name type="scientific">marine metagenome</name>
    <dbReference type="NCBI Taxonomy" id="408172"/>
    <lineage>
        <taxon>unclassified sequences</taxon>
        <taxon>metagenomes</taxon>
        <taxon>ecological metagenomes</taxon>
    </lineage>
</organism>
<dbReference type="AlphaFoldDB" id="A0A382MGL4"/>
<name>A0A382MGL4_9ZZZZ</name>
<reference evidence="3" key="1">
    <citation type="submission" date="2018-05" db="EMBL/GenBank/DDBJ databases">
        <authorList>
            <person name="Lanie J.A."/>
            <person name="Ng W.-L."/>
            <person name="Kazmierczak K.M."/>
            <person name="Andrzejewski T.M."/>
            <person name="Davidsen T.M."/>
            <person name="Wayne K.J."/>
            <person name="Tettelin H."/>
            <person name="Glass J.I."/>
            <person name="Rusch D."/>
            <person name="Podicherti R."/>
            <person name="Tsui H.-C.T."/>
            <person name="Winkler M.E."/>
        </authorList>
    </citation>
    <scope>NUCLEOTIDE SEQUENCE</scope>
</reference>
<protein>
    <recommendedName>
        <fullName evidence="2">TadE-like domain-containing protein</fullName>
    </recommendedName>
</protein>
<sequence length="88" mass="9566">MRFLKNKSGAVAIEFALVSLPFLIVLFAIIETGYVLLTQMIVEGATADASRQVRVGTVQQSADPLTQFRDTLCENTFALVTCADLVVD</sequence>
<proteinExistence type="predicted"/>
<keyword evidence="1" id="KW-0472">Membrane</keyword>